<dbReference type="OrthoDB" id="4428523at2"/>
<reference evidence="1 2" key="1">
    <citation type="submission" date="2018-06" db="EMBL/GenBank/DDBJ databases">
        <authorList>
            <consortium name="Pathogen Informatics"/>
            <person name="Doyle S."/>
        </authorList>
    </citation>
    <scope>NUCLEOTIDE SEQUENCE [LARGE SCALE GENOMIC DNA]</scope>
    <source>
        <strain evidence="1 2">NCTC13294</strain>
    </source>
</reference>
<evidence type="ECO:0008006" key="3">
    <source>
        <dbReference type="Google" id="ProtNLM"/>
    </source>
</evidence>
<dbReference type="Pfam" id="PF21813">
    <property type="entry name" value="DUF6882"/>
    <property type="match status" value="1"/>
</dbReference>
<gene>
    <name evidence="1" type="ORF">NCTC13294_01426</name>
</gene>
<organism evidence="1 2">
    <name type="scientific">Cardiobacterium valvarum</name>
    <dbReference type="NCBI Taxonomy" id="194702"/>
    <lineage>
        <taxon>Bacteria</taxon>
        <taxon>Pseudomonadati</taxon>
        <taxon>Pseudomonadota</taxon>
        <taxon>Gammaproteobacteria</taxon>
        <taxon>Cardiobacteriales</taxon>
        <taxon>Cardiobacteriaceae</taxon>
        <taxon>Cardiobacterium</taxon>
    </lineage>
</organism>
<dbReference type="AlphaFoldDB" id="A0A381E8K7"/>
<accession>A0A381E8K7</accession>
<sequence>MTLYDNPLPVADYPAYLALRDDMLAAALPYLGLAQERQKQLQRWANDSKYLSDVDRSAATALLGKHPCRLQYIGRSENNRWRWAWDDPADYYPPEALRDALRLKQYGEAHNIEWLTRSGWPADLPGQYQALCALAVMLNDAPGHGFENPAYLLRDLNPPPDKGIGRMLMTVYPEAAVTHSIPRPDLVPRVVNDLAYAYGPNSLGAATQPAIEAYLATLPPQERIPVPADIRSERRPAHIDYFPDAATVFTTAQPWLADHFLPLATFDLASLDPALGDVRLHLVKPLEPYEGYIGMETTAAHTDYCGTNWIAFHLEDDGNYRFLADKNYFLGDNDDPEAAAYFTEMRDSYAARKQHYRASGFLGDVDDTGLPCFGEEPEYLPYLGGGNWTSEAPPPAFTMKDSADSAVDIRYQNHRFTCIAMTAGYDWGEGGADAMILLYEPVNRIALMTFDYT</sequence>
<evidence type="ECO:0000313" key="2">
    <source>
        <dbReference type="Proteomes" id="UP000254572"/>
    </source>
</evidence>
<dbReference type="EMBL" id="UFUW01000001">
    <property type="protein sequence ID" value="SUX23117.1"/>
    <property type="molecule type" value="Genomic_DNA"/>
</dbReference>
<protein>
    <recommendedName>
        <fullName evidence="3">DUF1963 domain-containing protein</fullName>
    </recommendedName>
</protein>
<proteinExistence type="predicted"/>
<dbReference type="RefSeq" id="WP_115611698.1">
    <property type="nucleotide sequence ID" value="NZ_JBHLZC010000006.1"/>
</dbReference>
<dbReference type="Proteomes" id="UP000254572">
    <property type="component" value="Unassembled WGS sequence"/>
</dbReference>
<name>A0A381E8K7_9GAMM</name>
<dbReference type="InterPro" id="IPR049249">
    <property type="entry name" value="DUF6882"/>
</dbReference>
<evidence type="ECO:0000313" key="1">
    <source>
        <dbReference type="EMBL" id="SUX23117.1"/>
    </source>
</evidence>
<keyword evidence="2" id="KW-1185">Reference proteome</keyword>